<dbReference type="GO" id="GO:0016020">
    <property type="term" value="C:membrane"/>
    <property type="evidence" value="ECO:0007669"/>
    <property type="project" value="TreeGrafter"/>
</dbReference>
<dbReference type="Proteomes" id="UP001149813">
    <property type="component" value="Unassembled WGS sequence"/>
</dbReference>
<reference evidence="4" key="1">
    <citation type="submission" date="2022-07" db="EMBL/GenBank/DDBJ databases">
        <title>Phylogenomic reconstructions and comparative analyses of Kickxellomycotina fungi.</title>
        <authorList>
            <person name="Reynolds N.K."/>
            <person name="Stajich J.E."/>
            <person name="Barry K."/>
            <person name="Grigoriev I.V."/>
            <person name="Crous P."/>
            <person name="Smith M.E."/>
        </authorList>
    </citation>
    <scope>NUCLEOTIDE SEQUENCE</scope>
    <source>
        <strain evidence="4">NBRC 32514</strain>
    </source>
</reference>
<keyword evidence="2" id="KW-0067">ATP-binding</keyword>
<dbReference type="GO" id="GO:0005524">
    <property type="term" value="F:ATP binding"/>
    <property type="evidence" value="ECO:0007669"/>
    <property type="project" value="UniProtKB-KW"/>
</dbReference>
<dbReference type="AlphaFoldDB" id="A0A9W7Y240"/>
<gene>
    <name evidence="4" type="primary">FAA2_6</name>
    <name evidence="4" type="ORF">LPJ53_002076</name>
</gene>
<dbReference type="OrthoDB" id="1700726at2759"/>
<dbReference type="SUPFAM" id="SSF56801">
    <property type="entry name" value="Acetyl-CoA synthetase-like"/>
    <property type="match status" value="1"/>
</dbReference>
<evidence type="ECO:0000256" key="2">
    <source>
        <dbReference type="ARBA" id="ARBA00022840"/>
    </source>
</evidence>
<proteinExistence type="predicted"/>
<protein>
    <submittedName>
        <fullName evidence="4">Medium-chain fatty acid-CoA ligase faa2</fullName>
        <ecNumber evidence="4">6.2.1.3</ecNumber>
    </submittedName>
</protein>
<accession>A0A9W7Y240</accession>
<evidence type="ECO:0000259" key="3">
    <source>
        <dbReference type="Pfam" id="PF00501"/>
    </source>
</evidence>
<dbReference type="Pfam" id="PF00501">
    <property type="entry name" value="AMP-binding"/>
    <property type="match status" value="1"/>
</dbReference>
<dbReference type="PANTHER" id="PTHR43272:SF33">
    <property type="entry name" value="AMP-BINDING DOMAIN-CONTAINING PROTEIN-RELATED"/>
    <property type="match status" value="1"/>
</dbReference>
<dbReference type="EC" id="6.2.1.3" evidence="4"/>
<dbReference type="InterPro" id="IPR000873">
    <property type="entry name" value="AMP-dep_synth/lig_dom"/>
</dbReference>
<evidence type="ECO:0000313" key="5">
    <source>
        <dbReference type="Proteomes" id="UP001149813"/>
    </source>
</evidence>
<sequence>MPGAFAVPSSEVPGYSPIYRHPNYKDGSINGEFSDITTLHELFAHTVETRPDEEFLGTREYFPKTGVFGKYQWITTTEANDIVRDFGSGLDSVYATYAPECNSVTDQQAIGIFALNRPEWMMAEFAAFRSRRYTVGISDAVGVESAEQTINTTGIRVIVCSIDKIPRMLDRKSMTPSIEVVISMDNLDCSKPSAVTQAINAETVEQLKAKASSLGVVLLDMDGVIKMGQANPTAPTPPIPSDLCTICFTSGTGGAQKGALLTHKTFIHATRGAYMTGHQKDITYLSFMSFAHIFDRYTIYTFMHDQIRVGFFSGDVTKVLDDMQVLRPNIIAGVPPFLNRIYDRIAAATIGAGGLVGFLSRMGYRSKTSRIRSGGGFKHALWDALVFNKVAKLFGGNIRMLISGATPLRPDVQNFFRVCLSCMVLQGYGQTETAAGGLIQGLDDYSDDNIGMPNPGVDVRLRGIPDMGYNVSDSPVPRGELMIRSNILFSGYLNQSQADLGMMDADGWMATGDIARINSDGSFSLIDRKNNLIKTATVLWIEPGPVEAIYSAHRLVSYVFVYGVERAYELVAIVVPDPESFVPWARIIAKDPEADLVELCKNVDVAGELTKELRKTGAIKRLPAPAMIGAVHLEPNSLNQVRKDFYTSSFKLRRYLVNQHYKPVFDNLYSHLDCVTDPTFSLSGTLSLN</sequence>
<feature type="domain" description="AMP-dependent synthetase/ligase" evidence="3">
    <location>
        <begin position="45"/>
        <end position="493"/>
    </location>
</feature>
<dbReference type="EMBL" id="JANBOJ010000060">
    <property type="protein sequence ID" value="KAJ1723591.1"/>
    <property type="molecule type" value="Genomic_DNA"/>
</dbReference>
<evidence type="ECO:0000313" key="4">
    <source>
        <dbReference type="EMBL" id="KAJ1723591.1"/>
    </source>
</evidence>
<comment type="caution">
    <text evidence="4">The sequence shown here is derived from an EMBL/GenBank/DDBJ whole genome shotgun (WGS) entry which is preliminary data.</text>
</comment>
<organism evidence="4 5">
    <name type="scientific">Coemansia erecta</name>
    <dbReference type="NCBI Taxonomy" id="147472"/>
    <lineage>
        <taxon>Eukaryota</taxon>
        <taxon>Fungi</taxon>
        <taxon>Fungi incertae sedis</taxon>
        <taxon>Zoopagomycota</taxon>
        <taxon>Kickxellomycotina</taxon>
        <taxon>Kickxellomycetes</taxon>
        <taxon>Kickxellales</taxon>
        <taxon>Kickxellaceae</taxon>
        <taxon>Coemansia</taxon>
    </lineage>
</organism>
<dbReference type="GO" id="GO:0004467">
    <property type="term" value="F:long-chain fatty acid-CoA ligase activity"/>
    <property type="evidence" value="ECO:0007669"/>
    <property type="project" value="UniProtKB-EC"/>
</dbReference>
<keyword evidence="4" id="KW-0436">Ligase</keyword>
<keyword evidence="1" id="KW-0547">Nucleotide-binding</keyword>
<dbReference type="GO" id="GO:0005783">
    <property type="term" value="C:endoplasmic reticulum"/>
    <property type="evidence" value="ECO:0007669"/>
    <property type="project" value="TreeGrafter"/>
</dbReference>
<dbReference type="Gene3D" id="3.40.50.12780">
    <property type="entry name" value="N-terminal domain of ligase-like"/>
    <property type="match status" value="1"/>
</dbReference>
<dbReference type="PANTHER" id="PTHR43272">
    <property type="entry name" value="LONG-CHAIN-FATTY-ACID--COA LIGASE"/>
    <property type="match status" value="1"/>
</dbReference>
<dbReference type="InterPro" id="IPR042099">
    <property type="entry name" value="ANL_N_sf"/>
</dbReference>
<name>A0A9W7Y240_9FUNG</name>
<keyword evidence="5" id="KW-1185">Reference proteome</keyword>
<evidence type="ECO:0000256" key="1">
    <source>
        <dbReference type="ARBA" id="ARBA00022741"/>
    </source>
</evidence>